<dbReference type="KEGG" id="sinu:IMZ28_10830"/>
<evidence type="ECO:0000313" key="1">
    <source>
        <dbReference type="EMBL" id="QOR61892.1"/>
    </source>
</evidence>
<gene>
    <name evidence="1" type="ORF">IMZ28_10830</name>
</gene>
<dbReference type="Proteomes" id="UP000595074">
    <property type="component" value="Chromosome"/>
</dbReference>
<organism evidence="1 2">
    <name type="scientific">Sulfurovum indicum</name>
    <dbReference type="NCBI Taxonomy" id="2779528"/>
    <lineage>
        <taxon>Bacteria</taxon>
        <taxon>Pseudomonadati</taxon>
        <taxon>Campylobacterota</taxon>
        <taxon>Epsilonproteobacteria</taxon>
        <taxon>Campylobacterales</taxon>
        <taxon>Sulfurovaceae</taxon>
        <taxon>Sulfurovum</taxon>
    </lineage>
</organism>
<proteinExistence type="predicted"/>
<dbReference type="AlphaFoldDB" id="A0A7M1S487"/>
<name>A0A7M1S487_9BACT</name>
<accession>A0A7M1S487</accession>
<protein>
    <submittedName>
        <fullName evidence="1">Uncharacterized protein</fullName>
    </submittedName>
</protein>
<reference evidence="1 2" key="1">
    <citation type="submission" date="2020-10" db="EMBL/GenBank/DDBJ databases">
        <title>The genome of sulfurovum sp.</title>
        <authorList>
            <person name="Xie S."/>
            <person name="Shao Z."/>
            <person name="Jiang L."/>
        </authorList>
    </citation>
    <scope>NUCLEOTIDE SEQUENCE [LARGE SCALE GENOMIC DNA]</scope>
    <source>
        <strain evidence="1 2">ST-419</strain>
    </source>
</reference>
<dbReference type="EMBL" id="CP063164">
    <property type="protein sequence ID" value="QOR61892.1"/>
    <property type="molecule type" value="Genomic_DNA"/>
</dbReference>
<keyword evidence="2" id="KW-1185">Reference proteome</keyword>
<dbReference type="RefSeq" id="WP_197548601.1">
    <property type="nucleotide sequence ID" value="NZ_CP063164.1"/>
</dbReference>
<evidence type="ECO:0000313" key="2">
    <source>
        <dbReference type="Proteomes" id="UP000595074"/>
    </source>
</evidence>
<sequence length="172" mass="20481">MKPIEEEKLKQLLQIVPDYPMIRIVHFADSGETMPRTIGEFIEKKGYEYQINCLDTDYFETLQKTFDTQESIKPVKFTLSRPRYMVQGKVFEYVFVTAAVEESIREDFLKRVHPIMKNAGNIIIFLPKKDHIQRYEWMRLLEENYYVATNTIDDLFEHYDVLISKKMHGWGG</sequence>